<keyword evidence="5" id="KW-0808">Transferase</keyword>
<dbReference type="Proteomes" id="UP000187526">
    <property type="component" value="Unassembled WGS sequence"/>
</dbReference>
<evidence type="ECO:0000256" key="12">
    <source>
        <dbReference type="ARBA" id="ARBA00023136"/>
    </source>
</evidence>
<keyword evidence="12" id="KW-0472">Membrane</keyword>
<dbReference type="Pfam" id="PF00512">
    <property type="entry name" value="HisKA"/>
    <property type="match status" value="1"/>
</dbReference>
<proteinExistence type="predicted"/>
<dbReference type="AlphaFoldDB" id="A0A1R1I0R6"/>
<dbReference type="Gene3D" id="3.30.565.10">
    <property type="entry name" value="Histidine kinase-like ATPase, C-terminal domain"/>
    <property type="match status" value="1"/>
</dbReference>
<dbReference type="InterPro" id="IPR036890">
    <property type="entry name" value="HATPase_C_sf"/>
</dbReference>
<dbReference type="PRINTS" id="PR00344">
    <property type="entry name" value="BCTRLSENSOR"/>
</dbReference>
<dbReference type="EMBL" id="MTHD01000005">
    <property type="protein sequence ID" value="OMG52366.1"/>
    <property type="molecule type" value="Genomic_DNA"/>
</dbReference>
<dbReference type="SMART" id="SM00388">
    <property type="entry name" value="HisKA"/>
    <property type="match status" value="1"/>
</dbReference>
<evidence type="ECO:0000259" key="18">
    <source>
        <dbReference type="PROSITE" id="PS50109"/>
    </source>
</evidence>
<dbReference type="GO" id="GO:0016020">
    <property type="term" value="C:membrane"/>
    <property type="evidence" value="ECO:0007669"/>
    <property type="project" value="UniProtKB-SubCell"/>
</dbReference>
<dbReference type="InterPro" id="IPR003594">
    <property type="entry name" value="HATPase_dom"/>
</dbReference>
<evidence type="ECO:0000256" key="10">
    <source>
        <dbReference type="ARBA" id="ARBA00022989"/>
    </source>
</evidence>
<evidence type="ECO:0000259" key="21">
    <source>
        <dbReference type="PROSITE" id="PS50894"/>
    </source>
</evidence>
<dbReference type="SMART" id="SM00086">
    <property type="entry name" value="PAC"/>
    <property type="match status" value="2"/>
</dbReference>
<keyword evidence="4 15" id="KW-0597">Phosphoprotein</keyword>
<dbReference type="InterPro" id="IPR008207">
    <property type="entry name" value="Sig_transdc_His_kin_Hpt_dom"/>
</dbReference>
<evidence type="ECO:0000259" key="22">
    <source>
        <dbReference type="PROSITE" id="PS51371"/>
    </source>
</evidence>
<dbReference type="PROSITE" id="PS50112">
    <property type="entry name" value="PAS"/>
    <property type="match status" value="1"/>
</dbReference>
<dbReference type="PROSITE" id="PS50894">
    <property type="entry name" value="HPT"/>
    <property type="match status" value="1"/>
</dbReference>
<dbReference type="PROSITE" id="PS50109">
    <property type="entry name" value="HIS_KIN"/>
    <property type="match status" value="1"/>
</dbReference>
<name>A0A1R1I0R6_9RHOO</name>
<comment type="caution">
    <text evidence="23">The sequence shown here is derived from an EMBL/GenBank/DDBJ whole genome shotgun (WGS) entry which is preliminary data.</text>
</comment>
<evidence type="ECO:0000256" key="16">
    <source>
        <dbReference type="PROSITE-ProRule" id="PRU00703"/>
    </source>
</evidence>
<comment type="subcellular location">
    <subcellularLocation>
        <location evidence="2">Endomembrane system</location>
        <topology evidence="2">Multi-pass membrane protein</topology>
    </subcellularLocation>
</comment>
<evidence type="ECO:0000256" key="6">
    <source>
        <dbReference type="ARBA" id="ARBA00022692"/>
    </source>
</evidence>
<dbReference type="PANTHER" id="PTHR43047:SF78">
    <property type="entry name" value="SENSORY_REGULATORY PROTEIN RPFC"/>
    <property type="match status" value="1"/>
</dbReference>
<dbReference type="InterPro" id="IPR013655">
    <property type="entry name" value="PAS_fold_3"/>
</dbReference>
<keyword evidence="6" id="KW-0812">Transmembrane</keyword>
<dbReference type="SUPFAM" id="SSF47226">
    <property type="entry name" value="Histidine-containing phosphotransfer domain, HPT domain"/>
    <property type="match status" value="1"/>
</dbReference>
<dbReference type="InterPro" id="IPR035965">
    <property type="entry name" value="PAS-like_dom_sf"/>
</dbReference>
<dbReference type="SUPFAM" id="SSF54631">
    <property type="entry name" value="CBS-domain pair"/>
    <property type="match status" value="2"/>
</dbReference>
<sequence>MNHRLPVTLADIMTCDVRSVAPETSLQEVAKIMSEASISSLLIGPPEKTLGIITESNMLRALHWRLPGHTAVSEVMSHPLVTAPPDLDLLGARKLIDAHSIRHLVVVAPDGATIGIVSETDFRRHLGVLAFQHLQTLASAMDREMPHLPPGTKLDTALTRMLQLASDYILVSEHGKPLGILTERDVPRLLSCYPNACEIPLGQAMSAPVHSIHVKQSVNDALSAMSVYRVRHMVVLSDDGEVAGVISQSRLFEQLAMHDMEITLNRLCEERDRLRLEAQLNLALSAAGAGAWEYRPRHDRVVCSNSLLALFGENEGNGPMNLAEWRERIHPQDRQHYDVAVDSVLREKMGQHRMEYRIRHAWGHWLWVEDRGCVTERDHEGLPTVVSGILTDIGQRRADRRRIERQNRSLHLLGGIARSVVRESDETALLAAVCRLAVDIGGYRSARFIAADEPMPAVQEADYILPLHNDGERVGYLLLGIETGHSIDDEEAGLLDDLANELGIGIGKQRSRRALAASEASLRQLSLAIEQSPHSIIITRTDGSIEYVNQAFVACTGYPPEEIIGGNPRLLKSDQTSRRTLAELWQSLLRGDIWRGEFINRRKDGSLYNAHAIISPVRQKNGEVTHYLAIEEDVTEKKRDQAELARYRQELEGLVDQRTKQLQHAKEEAEAANRAKSSFLANMSHEIRTPMNAILGLTHLLQRDIAATDASERLGRIADAANQLMQLLNDILDLSRLEAGNLTPSNGEFSLAELIAEARQQFADKARSKNLGLDSQIAPNLPPRLRGDAQHIRQILLQLLANAIKFTESGSITIRVEAQAREGDRLRLRFSVTDTGIGIARTTQSRLFNPFEQADSSTTRRHSGAGLGLVISRRLAELMGGNIGVNSAPGEGSEFWFVLPLQVIDAGAQTLPAPAAASVTAPDTAGDADALDYLSRIPGLDAKAGLHAVRGKLATYQRLLSTFADNHLGDFPHMHELFALGELEEARRLAHSIKGAAGTLGATAVFQSAADLDHAIRQQRPAEEIARLIADCEDNYQQLHAALAGQRQAAQASAQQGNGATAEELRRQLAGLSQQLKDCDFAVQGQLQTKAPLLQQVLGEAFGSFERKIADFDFEAAAEQLDQALARLS</sequence>
<dbReference type="SUPFAM" id="SSF55874">
    <property type="entry name" value="ATPase domain of HSP90 chaperone/DNA topoisomerase II/histidine kinase"/>
    <property type="match status" value="1"/>
</dbReference>
<keyword evidence="10" id="KW-1133">Transmembrane helix</keyword>
<dbReference type="CDD" id="cd02205">
    <property type="entry name" value="CBS_pair_SF"/>
    <property type="match status" value="1"/>
</dbReference>
<dbReference type="Gene3D" id="3.10.580.10">
    <property type="entry name" value="CBS-domain"/>
    <property type="match status" value="2"/>
</dbReference>
<evidence type="ECO:0000256" key="8">
    <source>
        <dbReference type="ARBA" id="ARBA00022777"/>
    </source>
</evidence>
<evidence type="ECO:0000259" key="19">
    <source>
        <dbReference type="PROSITE" id="PS50112"/>
    </source>
</evidence>
<dbReference type="InterPro" id="IPR046342">
    <property type="entry name" value="CBS_dom_sf"/>
</dbReference>
<keyword evidence="24" id="KW-1185">Reference proteome</keyword>
<dbReference type="SUPFAM" id="SSF47384">
    <property type="entry name" value="Homodimeric domain of signal transducing histidine kinase"/>
    <property type="match status" value="1"/>
</dbReference>
<dbReference type="CDD" id="cd16922">
    <property type="entry name" value="HATPase_EvgS-ArcB-TorS-like"/>
    <property type="match status" value="1"/>
</dbReference>
<gene>
    <name evidence="23" type="ORF">BJN45_13725</name>
</gene>
<feature type="domain" description="CBS" evidence="22">
    <location>
        <begin position="141"/>
        <end position="197"/>
    </location>
</feature>
<keyword evidence="17" id="KW-0175">Coiled coil</keyword>
<dbReference type="PROSITE" id="PS50113">
    <property type="entry name" value="PAC"/>
    <property type="match status" value="1"/>
</dbReference>
<dbReference type="FunFam" id="1.10.287.130:FF:000004">
    <property type="entry name" value="Ethylene receptor 1"/>
    <property type="match status" value="1"/>
</dbReference>
<dbReference type="CDD" id="cd00130">
    <property type="entry name" value="PAS"/>
    <property type="match status" value="1"/>
</dbReference>
<evidence type="ECO:0000256" key="7">
    <source>
        <dbReference type="ARBA" id="ARBA00022741"/>
    </source>
</evidence>
<keyword evidence="7" id="KW-0547">Nucleotide-binding</keyword>
<dbReference type="PROSITE" id="PS51371">
    <property type="entry name" value="CBS"/>
    <property type="match status" value="4"/>
</dbReference>
<dbReference type="InterPro" id="IPR005467">
    <property type="entry name" value="His_kinase_dom"/>
</dbReference>
<dbReference type="NCBIfam" id="TIGR00229">
    <property type="entry name" value="sensory_box"/>
    <property type="match status" value="1"/>
</dbReference>
<dbReference type="InterPro" id="IPR004358">
    <property type="entry name" value="Sig_transdc_His_kin-like_C"/>
</dbReference>
<evidence type="ECO:0000256" key="4">
    <source>
        <dbReference type="ARBA" id="ARBA00022553"/>
    </source>
</evidence>
<organism evidence="23 24">
    <name type="scientific">Azonexus hydrophilus</name>
    <dbReference type="NCBI Taxonomy" id="418702"/>
    <lineage>
        <taxon>Bacteria</taxon>
        <taxon>Pseudomonadati</taxon>
        <taxon>Pseudomonadota</taxon>
        <taxon>Betaproteobacteria</taxon>
        <taxon>Rhodocyclales</taxon>
        <taxon>Azonexaceae</taxon>
        <taxon>Azonexus</taxon>
    </lineage>
</organism>
<dbReference type="Pfam" id="PF00571">
    <property type="entry name" value="CBS"/>
    <property type="match status" value="4"/>
</dbReference>
<evidence type="ECO:0000256" key="9">
    <source>
        <dbReference type="ARBA" id="ARBA00022840"/>
    </source>
</evidence>
<feature type="domain" description="PAS" evidence="19">
    <location>
        <begin position="521"/>
        <end position="592"/>
    </location>
</feature>
<evidence type="ECO:0000313" key="23">
    <source>
        <dbReference type="EMBL" id="OMG52366.1"/>
    </source>
</evidence>
<feature type="domain" description="CBS" evidence="22">
    <location>
        <begin position="205"/>
        <end position="262"/>
    </location>
</feature>
<feature type="domain" description="HPt" evidence="21">
    <location>
        <begin position="952"/>
        <end position="1053"/>
    </location>
</feature>
<evidence type="ECO:0000313" key="24">
    <source>
        <dbReference type="Proteomes" id="UP000187526"/>
    </source>
</evidence>
<dbReference type="GO" id="GO:0000155">
    <property type="term" value="F:phosphorelay sensor kinase activity"/>
    <property type="evidence" value="ECO:0007669"/>
    <property type="project" value="InterPro"/>
</dbReference>
<dbReference type="InterPro" id="IPR001610">
    <property type="entry name" value="PAC"/>
</dbReference>
<keyword evidence="11" id="KW-0902">Two-component regulatory system</keyword>
<dbReference type="RefSeq" id="WP_076096209.1">
    <property type="nucleotide sequence ID" value="NZ_MTHD01000005.1"/>
</dbReference>
<dbReference type="Pfam" id="PF08447">
    <property type="entry name" value="PAS_3"/>
    <property type="match status" value="1"/>
</dbReference>
<dbReference type="InterPro" id="IPR003661">
    <property type="entry name" value="HisK_dim/P_dom"/>
</dbReference>
<feature type="domain" description="Histidine kinase" evidence="18">
    <location>
        <begin position="682"/>
        <end position="903"/>
    </location>
</feature>
<dbReference type="CDD" id="cd00082">
    <property type="entry name" value="HisKA"/>
    <property type="match status" value="1"/>
</dbReference>
<dbReference type="SMART" id="SM00387">
    <property type="entry name" value="HATPase_c"/>
    <property type="match status" value="1"/>
</dbReference>
<evidence type="ECO:0000256" key="15">
    <source>
        <dbReference type="PROSITE-ProRule" id="PRU00110"/>
    </source>
</evidence>
<evidence type="ECO:0000256" key="1">
    <source>
        <dbReference type="ARBA" id="ARBA00000085"/>
    </source>
</evidence>
<evidence type="ECO:0000256" key="11">
    <source>
        <dbReference type="ARBA" id="ARBA00023012"/>
    </source>
</evidence>
<dbReference type="InterPro" id="IPR000644">
    <property type="entry name" value="CBS_dom"/>
</dbReference>
<comment type="catalytic activity">
    <reaction evidence="1">
        <text>ATP + protein L-histidine = ADP + protein N-phospho-L-histidine.</text>
        <dbReference type="EC" id="2.7.13.3"/>
    </reaction>
</comment>
<evidence type="ECO:0000256" key="3">
    <source>
        <dbReference type="ARBA" id="ARBA00012438"/>
    </source>
</evidence>
<feature type="domain" description="CBS" evidence="22">
    <location>
        <begin position="76"/>
        <end position="136"/>
    </location>
</feature>
<comment type="function">
    <text evidence="13">Member of the two-component regulatory system BvgS/BvgA. Phosphorylates BvgA via a four-step phosphorelay in response to environmental signals.</text>
</comment>
<dbReference type="Pfam" id="PF01627">
    <property type="entry name" value="Hpt"/>
    <property type="match status" value="1"/>
</dbReference>
<dbReference type="Pfam" id="PF02518">
    <property type="entry name" value="HATPase_c"/>
    <property type="match status" value="1"/>
</dbReference>
<evidence type="ECO:0000256" key="17">
    <source>
        <dbReference type="SAM" id="Coils"/>
    </source>
</evidence>
<dbReference type="STRING" id="418702.BJN45_13725"/>
<evidence type="ECO:0000256" key="14">
    <source>
        <dbReference type="ARBA" id="ARBA00070152"/>
    </source>
</evidence>
<evidence type="ECO:0000256" key="5">
    <source>
        <dbReference type="ARBA" id="ARBA00022679"/>
    </source>
</evidence>
<feature type="domain" description="PAC" evidence="20">
    <location>
        <begin position="594"/>
        <end position="646"/>
    </location>
</feature>
<keyword evidence="9" id="KW-0067">ATP-binding</keyword>
<feature type="domain" description="CBS" evidence="22">
    <location>
        <begin position="13"/>
        <end position="72"/>
    </location>
</feature>
<dbReference type="InterPro" id="IPR000014">
    <property type="entry name" value="PAS"/>
</dbReference>
<accession>A0A1R1I0R6</accession>
<keyword evidence="8" id="KW-0418">Kinase</keyword>
<dbReference type="EC" id="2.7.13.3" evidence="3"/>
<dbReference type="Pfam" id="PF13426">
    <property type="entry name" value="PAS_9"/>
    <property type="match status" value="1"/>
</dbReference>
<dbReference type="PANTHER" id="PTHR43047">
    <property type="entry name" value="TWO-COMPONENT HISTIDINE PROTEIN KINASE"/>
    <property type="match status" value="1"/>
</dbReference>
<dbReference type="Gene3D" id="1.10.287.130">
    <property type="match status" value="1"/>
</dbReference>
<keyword evidence="16" id="KW-0129">CBS domain</keyword>
<dbReference type="FunFam" id="3.30.565.10:FF:000010">
    <property type="entry name" value="Sensor histidine kinase RcsC"/>
    <property type="match status" value="1"/>
</dbReference>
<dbReference type="Gene3D" id="3.30.450.20">
    <property type="entry name" value="PAS domain"/>
    <property type="match status" value="2"/>
</dbReference>
<dbReference type="InterPro" id="IPR000700">
    <property type="entry name" value="PAS-assoc_C"/>
</dbReference>
<dbReference type="InterPro" id="IPR036097">
    <property type="entry name" value="HisK_dim/P_sf"/>
</dbReference>
<protein>
    <recommendedName>
        <fullName evidence="14">Virulence sensor protein BvgS</fullName>
        <ecNumber evidence="3">2.7.13.3</ecNumber>
    </recommendedName>
</protein>
<evidence type="ECO:0000256" key="13">
    <source>
        <dbReference type="ARBA" id="ARBA00058004"/>
    </source>
</evidence>
<feature type="modified residue" description="Phosphohistidine" evidence="15">
    <location>
        <position position="991"/>
    </location>
</feature>
<dbReference type="SUPFAM" id="SSF55785">
    <property type="entry name" value="PYP-like sensor domain (PAS domain)"/>
    <property type="match status" value="2"/>
</dbReference>
<reference evidence="23 24" key="1">
    <citation type="submission" date="2016-10" db="EMBL/GenBank/DDBJ databases">
        <title>Alkaliphiles isolated from bioreactors.</title>
        <authorList>
            <person name="Salah Z."/>
            <person name="Rout S.P."/>
            <person name="Humphreys P.N."/>
        </authorList>
    </citation>
    <scope>NUCLEOTIDE SEQUENCE [LARGE SCALE GENOMIC DNA]</scope>
    <source>
        <strain evidence="23 24">ZS02</strain>
    </source>
</reference>
<dbReference type="SMART" id="SM00091">
    <property type="entry name" value="PAS"/>
    <property type="match status" value="2"/>
</dbReference>
<dbReference type="GO" id="GO:0005524">
    <property type="term" value="F:ATP binding"/>
    <property type="evidence" value="ECO:0007669"/>
    <property type="project" value="UniProtKB-KW"/>
</dbReference>
<evidence type="ECO:0000256" key="2">
    <source>
        <dbReference type="ARBA" id="ARBA00004127"/>
    </source>
</evidence>
<feature type="coiled-coil region" evidence="17">
    <location>
        <begin position="630"/>
        <end position="682"/>
    </location>
</feature>
<dbReference type="Gene3D" id="1.20.120.160">
    <property type="entry name" value="HPT domain"/>
    <property type="match status" value="1"/>
</dbReference>
<dbReference type="InterPro" id="IPR036641">
    <property type="entry name" value="HPT_dom_sf"/>
</dbReference>
<dbReference type="SMART" id="SM00116">
    <property type="entry name" value="CBS"/>
    <property type="match status" value="4"/>
</dbReference>
<evidence type="ECO:0000259" key="20">
    <source>
        <dbReference type="PROSITE" id="PS50113"/>
    </source>
</evidence>